<reference evidence="1" key="1">
    <citation type="submission" date="2011-09" db="EMBL/GenBank/DDBJ databases">
        <title>The permanent draft genome of Mucilaginibacter paludis DSM 18603.</title>
        <authorList>
            <consortium name="US DOE Joint Genome Institute (JGI-PGF)"/>
            <person name="Lucas S."/>
            <person name="Han J."/>
            <person name="Lapidus A."/>
            <person name="Bruce D."/>
            <person name="Goodwin L."/>
            <person name="Pitluck S."/>
            <person name="Peters L."/>
            <person name="Kyrpides N."/>
            <person name="Mavromatis K."/>
            <person name="Ivanova N."/>
            <person name="Mikhailova N."/>
            <person name="Held B."/>
            <person name="Detter J.C."/>
            <person name="Tapia R."/>
            <person name="Han C."/>
            <person name="Land M."/>
            <person name="Hauser L."/>
            <person name="Markowitz V."/>
            <person name="Cheng J.-F."/>
            <person name="Hugenholtz P."/>
            <person name="Woyke T."/>
            <person name="Wu D."/>
            <person name="Tindall B."/>
            <person name="Brambilla E."/>
            <person name="Klenk H.-P."/>
            <person name="Eisen J.A."/>
        </authorList>
    </citation>
    <scope>NUCLEOTIDE SEQUENCE [LARGE SCALE GENOMIC DNA]</scope>
    <source>
        <strain evidence="1">DSM 18603</strain>
    </source>
</reference>
<accession>H1YFQ2</accession>
<organism evidence="1 2">
    <name type="scientific">Mucilaginibacter paludis DSM 18603</name>
    <dbReference type="NCBI Taxonomy" id="714943"/>
    <lineage>
        <taxon>Bacteria</taxon>
        <taxon>Pseudomonadati</taxon>
        <taxon>Bacteroidota</taxon>
        <taxon>Sphingobacteriia</taxon>
        <taxon>Sphingobacteriales</taxon>
        <taxon>Sphingobacteriaceae</taxon>
        <taxon>Mucilaginibacter</taxon>
    </lineage>
</organism>
<dbReference type="eggNOG" id="ENOG503375X">
    <property type="taxonomic scope" value="Bacteria"/>
</dbReference>
<evidence type="ECO:0000313" key="2">
    <source>
        <dbReference type="Proteomes" id="UP000002774"/>
    </source>
</evidence>
<dbReference type="HOGENOM" id="CLU_184543_0_0_10"/>
<evidence type="ECO:0000313" key="1">
    <source>
        <dbReference type="EMBL" id="EHQ24454.1"/>
    </source>
</evidence>
<evidence type="ECO:0008006" key="3">
    <source>
        <dbReference type="Google" id="ProtNLM"/>
    </source>
</evidence>
<sequence length="95" mass="11067">MKNTLKNIAYNCRKATWLIEKKQIGGITIREKLELKVHLAGCSECRMFEQQSIVINKLVRDLFHELQITKGIKLDGDFKKKMHDQIMTISNYGKT</sequence>
<dbReference type="STRING" id="714943.Mucpa_0255"/>
<dbReference type="EMBL" id="CM001403">
    <property type="protein sequence ID" value="EHQ24454.1"/>
    <property type="molecule type" value="Genomic_DNA"/>
</dbReference>
<dbReference type="Proteomes" id="UP000002774">
    <property type="component" value="Chromosome"/>
</dbReference>
<gene>
    <name evidence="1" type="ORF">Mucpa_0255</name>
</gene>
<protein>
    <recommendedName>
        <fullName evidence="3">Zinc-finger domain-containing protein</fullName>
    </recommendedName>
</protein>
<name>H1YFQ2_9SPHI</name>
<dbReference type="RefSeq" id="WP_008504000.1">
    <property type="nucleotide sequence ID" value="NZ_CM001403.1"/>
</dbReference>
<dbReference type="OrthoDB" id="886726at2"/>
<proteinExistence type="predicted"/>
<keyword evidence="2" id="KW-1185">Reference proteome</keyword>
<dbReference type="AlphaFoldDB" id="H1YFQ2"/>